<proteinExistence type="predicted"/>
<protein>
    <submittedName>
        <fullName evidence="1">Uncharacterized protein</fullName>
    </submittedName>
</protein>
<evidence type="ECO:0000313" key="1">
    <source>
        <dbReference type="EMBL" id="CAH1111706.1"/>
    </source>
</evidence>
<name>A0A9P0D063_9CUCU</name>
<organism evidence="1 2">
    <name type="scientific">Psylliodes chrysocephalus</name>
    <dbReference type="NCBI Taxonomy" id="3402493"/>
    <lineage>
        <taxon>Eukaryota</taxon>
        <taxon>Metazoa</taxon>
        <taxon>Ecdysozoa</taxon>
        <taxon>Arthropoda</taxon>
        <taxon>Hexapoda</taxon>
        <taxon>Insecta</taxon>
        <taxon>Pterygota</taxon>
        <taxon>Neoptera</taxon>
        <taxon>Endopterygota</taxon>
        <taxon>Coleoptera</taxon>
        <taxon>Polyphaga</taxon>
        <taxon>Cucujiformia</taxon>
        <taxon>Chrysomeloidea</taxon>
        <taxon>Chrysomelidae</taxon>
        <taxon>Galerucinae</taxon>
        <taxon>Alticini</taxon>
        <taxon>Psylliodes</taxon>
    </lineage>
</organism>
<sequence length="192" mass="21770">MKLGKGTSQKTFCFPRYFSYAVRQILLFLHVISAFYRQDTVSVFHHDSKVLISAGQLFLAALYSPNADETSLDKIRYDIVLNFLTKPTFNLASLPPKNAADSQHILQVYLQIQGLYDRSKDPLSLDWRRTDLGLLSIINTKDPAPAEILNTLSCKCMKKCTGKWSCRKVGMKCSTICLNCKGYSFKLSILRD</sequence>
<keyword evidence="2" id="KW-1185">Reference proteome</keyword>
<dbReference type="EMBL" id="OV651818">
    <property type="protein sequence ID" value="CAH1111706.1"/>
    <property type="molecule type" value="Genomic_DNA"/>
</dbReference>
<reference evidence="1" key="1">
    <citation type="submission" date="2022-01" db="EMBL/GenBank/DDBJ databases">
        <authorList>
            <person name="King R."/>
        </authorList>
    </citation>
    <scope>NUCLEOTIDE SEQUENCE</scope>
</reference>
<dbReference type="Proteomes" id="UP001153636">
    <property type="component" value="Chromosome 6"/>
</dbReference>
<dbReference type="AlphaFoldDB" id="A0A9P0D063"/>
<gene>
    <name evidence="1" type="ORF">PSYICH_LOCUS12126</name>
</gene>
<accession>A0A9P0D063</accession>
<evidence type="ECO:0000313" key="2">
    <source>
        <dbReference type="Proteomes" id="UP001153636"/>
    </source>
</evidence>
<dbReference type="OrthoDB" id="6781249at2759"/>